<gene>
    <name evidence="2" type="ORF">E4U56_007965</name>
</gene>
<accession>A0A9P7MT72</accession>
<protein>
    <submittedName>
        <fullName evidence="2">Uncharacterized protein</fullName>
    </submittedName>
</protein>
<dbReference type="Proteomes" id="UP000784919">
    <property type="component" value="Unassembled WGS sequence"/>
</dbReference>
<evidence type="ECO:0000313" key="3">
    <source>
        <dbReference type="Proteomes" id="UP000784919"/>
    </source>
</evidence>
<proteinExistence type="predicted"/>
<dbReference type="EMBL" id="SRPS01000084">
    <property type="protein sequence ID" value="KAG5970165.1"/>
    <property type="molecule type" value="Genomic_DNA"/>
</dbReference>
<evidence type="ECO:0000313" key="2">
    <source>
        <dbReference type="EMBL" id="KAG5970165.1"/>
    </source>
</evidence>
<evidence type="ECO:0000256" key="1">
    <source>
        <dbReference type="SAM" id="MobiDB-lite"/>
    </source>
</evidence>
<organism evidence="2 3">
    <name type="scientific">Claviceps arundinis</name>
    <dbReference type="NCBI Taxonomy" id="1623583"/>
    <lineage>
        <taxon>Eukaryota</taxon>
        <taxon>Fungi</taxon>
        <taxon>Dikarya</taxon>
        <taxon>Ascomycota</taxon>
        <taxon>Pezizomycotina</taxon>
        <taxon>Sordariomycetes</taxon>
        <taxon>Hypocreomycetidae</taxon>
        <taxon>Hypocreales</taxon>
        <taxon>Clavicipitaceae</taxon>
        <taxon>Claviceps</taxon>
    </lineage>
</organism>
<name>A0A9P7MT72_9HYPO</name>
<sequence>MRLVSTEWTATEGNVEKEISRRMKLTTRLVVAVDRDDDQPPWDISTYEKAKDAASKGMDGRTTWKITREAIIQNCILMGVVADMRDSVAALDGNAVALIESHNALAKERAVWKEHDRDQKNTIRELKLELTRAMKQPVRTTESADRPCSDCENTRSERRVAEDLQRMSMNQTATLQLENQALEDEIRSLRSQRTPTAATEFGQNERRSAKIPDPAQLDDAADPTYESWKGAISDKLSINEDWFTSERAKVAYVCSRTKGKALRHLDATRTSDGSRTLGTVAQILAHLDLIFLDPNRGYKAREAFSQLRMTHTGFREFRTSFYELSYLPSTPSPSPSPRVVDSPILSFREANVVTVFFGEVMQKLNPLRPAEIQRKEACTQFICQVLKMAPNGFHTKIRRQKL</sequence>
<comment type="caution">
    <text evidence="2">The sequence shown here is derived from an EMBL/GenBank/DDBJ whole genome shotgun (WGS) entry which is preliminary data.</text>
</comment>
<reference evidence="2" key="1">
    <citation type="journal article" date="2020" name="bioRxiv">
        <title>Whole genome comparisons of ergot fungi reveals the divergence and evolution of species within the genus Claviceps are the result of varying mechanisms driving genome evolution and host range expansion.</title>
        <authorList>
            <person name="Wyka S.A."/>
            <person name="Mondo S.J."/>
            <person name="Liu M."/>
            <person name="Dettman J."/>
            <person name="Nalam V."/>
            <person name="Broders K.D."/>
        </authorList>
    </citation>
    <scope>NUCLEOTIDE SEQUENCE</scope>
    <source>
        <strain evidence="2">CCC 1102</strain>
    </source>
</reference>
<dbReference type="AlphaFoldDB" id="A0A9P7MT72"/>
<feature type="compositionally biased region" description="Basic and acidic residues" evidence="1">
    <location>
        <begin position="142"/>
        <end position="154"/>
    </location>
</feature>
<feature type="region of interest" description="Disordered" evidence="1">
    <location>
        <begin position="135"/>
        <end position="154"/>
    </location>
</feature>
<dbReference type="OrthoDB" id="4365667at2759"/>